<evidence type="ECO:0000313" key="3">
    <source>
        <dbReference type="EMBL" id="MYL99562.1"/>
    </source>
</evidence>
<dbReference type="PANTHER" id="PTHR30007:SF1">
    <property type="entry name" value="BLR1914 PROTEIN"/>
    <property type="match status" value="1"/>
</dbReference>
<protein>
    <submittedName>
        <fullName evidence="3">IS5 family transposase</fullName>
    </submittedName>
</protein>
<dbReference type="EMBL" id="WVTD01000017">
    <property type="protein sequence ID" value="MYL99562.1"/>
    <property type="molecule type" value="Genomic_DNA"/>
</dbReference>
<reference evidence="3 4" key="1">
    <citation type="submission" date="2019-12" db="EMBL/GenBank/DDBJ databases">
        <authorList>
            <person name="Feng G."/>
            <person name="Zhu H."/>
        </authorList>
    </citation>
    <scope>NUCLEOTIDE SEQUENCE [LARGE SCALE GENOMIC DNA]</scope>
    <source>
        <strain evidence="3 4">FGD1</strain>
    </source>
</reference>
<keyword evidence="4" id="KW-1185">Reference proteome</keyword>
<dbReference type="Pfam" id="PF01609">
    <property type="entry name" value="DDE_Tnp_1"/>
    <property type="match status" value="1"/>
</dbReference>
<feature type="domain" description="Insertion element IS402-like" evidence="2">
    <location>
        <begin position="8"/>
        <end position="78"/>
    </location>
</feature>
<gene>
    <name evidence="3" type="ORF">GR702_17505</name>
</gene>
<accession>A0A7X4K903</accession>
<evidence type="ECO:0000313" key="4">
    <source>
        <dbReference type="Proteomes" id="UP000465810"/>
    </source>
</evidence>
<comment type="caution">
    <text evidence="3">The sequence shown here is derived from an EMBL/GenBank/DDBJ whole genome shotgun (WGS) entry which is preliminary data.</text>
</comment>
<dbReference type="GO" id="GO:0003677">
    <property type="term" value="F:DNA binding"/>
    <property type="evidence" value="ECO:0007669"/>
    <property type="project" value="InterPro"/>
</dbReference>
<dbReference type="Proteomes" id="UP000465810">
    <property type="component" value="Unassembled WGS sequence"/>
</dbReference>
<name>A0A7X4K903_9SPHN</name>
<dbReference type="Pfam" id="PF13340">
    <property type="entry name" value="DUF4096"/>
    <property type="match status" value="1"/>
</dbReference>
<dbReference type="PANTHER" id="PTHR30007">
    <property type="entry name" value="PHP DOMAIN PROTEIN"/>
    <property type="match status" value="1"/>
</dbReference>
<dbReference type="AlphaFoldDB" id="A0A7X4K903"/>
<dbReference type="NCBIfam" id="NF033580">
    <property type="entry name" value="transpos_IS5_3"/>
    <property type="match status" value="1"/>
</dbReference>
<sequence>MSRSLFWLSDEAWGAIEPHLPKNQPGARRVDDRRVISGIVHMLKCGGRWADCPTQYGPATTIYNRWNRWSRRGIWTRILAALTEEGWIAETGQIDSSYIKAHRSAGGAKGGPRANAIGISRGGRTTKIHALVDVLGRPLRLVLTPGNTSDVKGADLLIGETVGMKRVIADRGYDANHIRAILREQGSIPVIPGRRNRKRPIQYDERRYKDRWRIEAMFCRLKDFRRIATRYDKLARNFLSAVSLAAAVAFWL</sequence>
<organism evidence="3 4">
    <name type="scientific">Novosphingobium silvae</name>
    <dbReference type="NCBI Taxonomy" id="2692619"/>
    <lineage>
        <taxon>Bacteria</taxon>
        <taxon>Pseudomonadati</taxon>
        <taxon>Pseudomonadota</taxon>
        <taxon>Alphaproteobacteria</taxon>
        <taxon>Sphingomonadales</taxon>
        <taxon>Sphingomonadaceae</taxon>
        <taxon>Novosphingobium</taxon>
    </lineage>
</organism>
<dbReference type="GO" id="GO:0004803">
    <property type="term" value="F:transposase activity"/>
    <property type="evidence" value="ECO:0007669"/>
    <property type="project" value="InterPro"/>
</dbReference>
<feature type="domain" description="Transposase IS4-like" evidence="1">
    <location>
        <begin position="94"/>
        <end position="248"/>
    </location>
</feature>
<evidence type="ECO:0000259" key="1">
    <source>
        <dbReference type="Pfam" id="PF01609"/>
    </source>
</evidence>
<dbReference type="GO" id="GO:0006313">
    <property type="term" value="P:DNA transposition"/>
    <property type="evidence" value="ECO:0007669"/>
    <property type="project" value="InterPro"/>
</dbReference>
<evidence type="ECO:0000259" key="2">
    <source>
        <dbReference type="Pfam" id="PF13340"/>
    </source>
</evidence>
<proteinExistence type="predicted"/>
<dbReference type="InterPro" id="IPR025161">
    <property type="entry name" value="IS402-like_dom"/>
</dbReference>
<dbReference type="InterPro" id="IPR002559">
    <property type="entry name" value="Transposase_11"/>
</dbReference>
<dbReference type="RefSeq" id="WP_160987006.1">
    <property type="nucleotide sequence ID" value="NZ_WVTD01000017.1"/>
</dbReference>